<dbReference type="PANTHER" id="PTHR21237:SF23">
    <property type="entry name" value="GRPE PROTEIN HOMOLOG, MITOCHONDRIAL"/>
    <property type="match status" value="1"/>
</dbReference>
<dbReference type="PRINTS" id="PR00773">
    <property type="entry name" value="GRPEPROTEIN"/>
</dbReference>
<dbReference type="EMBL" id="UINC01013156">
    <property type="protein sequence ID" value="SVA57018.1"/>
    <property type="molecule type" value="Genomic_DNA"/>
</dbReference>
<dbReference type="PANTHER" id="PTHR21237">
    <property type="entry name" value="GRPE PROTEIN"/>
    <property type="match status" value="1"/>
</dbReference>
<dbReference type="GO" id="GO:0042803">
    <property type="term" value="F:protein homodimerization activity"/>
    <property type="evidence" value="ECO:0007669"/>
    <property type="project" value="InterPro"/>
</dbReference>
<evidence type="ECO:0000313" key="8">
    <source>
        <dbReference type="EMBL" id="SVA57018.1"/>
    </source>
</evidence>
<comment type="subcellular location">
    <subcellularLocation>
        <location evidence="1">Cytoplasm</location>
    </subcellularLocation>
</comment>
<accession>A0A381WXL4</accession>
<keyword evidence="4" id="KW-0963">Cytoplasm</keyword>
<proteinExistence type="inferred from homology"/>
<feature type="compositionally biased region" description="Low complexity" evidence="7">
    <location>
        <begin position="16"/>
        <end position="26"/>
    </location>
</feature>
<name>A0A381WXL4_9ZZZZ</name>
<dbReference type="GO" id="GO:0000774">
    <property type="term" value="F:adenyl-nucleotide exchange factor activity"/>
    <property type="evidence" value="ECO:0007669"/>
    <property type="project" value="InterPro"/>
</dbReference>
<keyword evidence="5" id="KW-0346">Stress response</keyword>
<dbReference type="PROSITE" id="PS01071">
    <property type="entry name" value="GRPE"/>
    <property type="match status" value="1"/>
</dbReference>
<protein>
    <recommendedName>
        <fullName evidence="9">Nucleotide exchange factor GrpE</fullName>
    </recommendedName>
</protein>
<sequence length="211" mass="23651">MNDNKHENEEHDDLAAEASVSEADVSTNDLEEQLELAKTEIERLADQSLRRQAELVNYRRRVQREQAEMATVAQVALLGGLVPVIDDLERAVETMSKDEDTYHEGMQIILRSVQKVLEKIGVERIEPEGEVFNPRYHEAIARHETNEVPEGQVLEVYQPGYRLNDRLIRPASVVVSFWGVAAEGDICEEGPSEITEVDAGVLAEENEASDG</sequence>
<dbReference type="GO" id="GO:0005737">
    <property type="term" value="C:cytoplasm"/>
    <property type="evidence" value="ECO:0007669"/>
    <property type="project" value="UniProtKB-SubCell"/>
</dbReference>
<feature type="region of interest" description="Disordered" evidence="7">
    <location>
        <begin position="1"/>
        <end position="29"/>
    </location>
</feature>
<dbReference type="CDD" id="cd00446">
    <property type="entry name" value="GrpE"/>
    <property type="match status" value="1"/>
</dbReference>
<evidence type="ECO:0000256" key="4">
    <source>
        <dbReference type="ARBA" id="ARBA00022490"/>
    </source>
</evidence>
<dbReference type="SUPFAM" id="SSF58014">
    <property type="entry name" value="Coiled-coil domain of nucleotide exchange factor GrpE"/>
    <property type="match status" value="1"/>
</dbReference>
<dbReference type="InterPro" id="IPR013805">
    <property type="entry name" value="GrpE_CC"/>
</dbReference>
<evidence type="ECO:0000256" key="2">
    <source>
        <dbReference type="ARBA" id="ARBA00009054"/>
    </source>
</evidence>
<dbReference type="SUPFAM" id="SSF51064">
    <property type="entry name" value="Head domain of nucleotide exchange factor GrpE"/>
    <property type="match status" value="1"/>
</dbReference>
<dbReference type="Pfam" id="PF01025">
    <property type="entry name" value="GrpE"/>
    <property type="match status" value="1"/>
</dbReference>
<comment type="subunit">
    <text evidence="3">Homodimer.</text>
</comment>
<evidence type="ECO:0000256" key="1">
    <source>
        <dbReference type="ARBA" id="ARBA00004496"/>
    </source>
</evidence>
<dbReference type="FunFam" id="2.30.22.10:FF:000001">
    <property type="entry name" value="Protein GrpE"/>
    <property type="match status" value="1"/>
</dbReference>
<evidence type="ECO:0000256" key="3">
    <source>
        <dbReference type="ARBA" id="ARBA00011738"/>
    </source>
</evidence>
<dbReference type="GO" id="GO:0051087">
    <property type="term" value="F:protein-folding chaperone binding"/>
    <property type="evidence" value="ECO:0007669"/>
    <property type="project" value="InterPro"/>
</dbReference>
<comment type="similarity">
    <text evidence="2">Belongs to the GrpE family.</text>
</comment>
<evidence type="ECO:0000256" key="5">
    <source>
        <dbReference type="ARBA" id="ARBA00023016"/>
    </source>
</evidence>
<evidence type="ECO:0008006" key="9">
    <source>
        <dbReference type="Google" id="ProtNLM"/>
    </source>
</evidence>
<evidence type="ECO:0000256" key="6">
    <source>
        <dbReference type="ARBA" id="ARBA00023186"/>
    </source>
</evidence>
<dbReference type="HAMAP" id="MF_01151">
    <property type="entry name" value="GrpE"/>
    <property type="match status" value="1"/>
</dbReference>
<dbReference type="InterPro" id="IPR000740">
    <property type="entry name" value="GrpE"/>
</dbReference>
<gene>
    <name evidence="8" type="ORF">METZ01_LOCUS109872</name>
</gene>
<dbReference type="AlphaFoldDB" id="A0A381WXL4"/>
<dbReference type="Gene3D" id="3.90.20.20">
    <property type="match status" value="1"/>
</dbReference>
<dbReference type="Gene3D" id="2.30.22.10">
    <property type="entry name" value="Head domain of nucleotide exchange factor GrpE"/>
    <property type="match status" value="1"/>
</dbReference>
<reference evidence="8" key="1">
    <citation type="submission" date="2018-05" db="EMBL/GenBank/DDBJ databases">
        <authorList>
            <person name="Lanie J.A."/>
            <person name="Ng W.-L."/>
            <person name="Kazmierczak K.M."/>
            <person name="Andrzejewski T.M."/>
            <person name="Davidsen T.M."/>
            <person name="Wayne K.J."/>
            <person name="Tettelin H."/>
            <person name="Glass J.I."/>
            <person name="Rusch D."/>
            <person name="Podicherti R."/>
            <person name="Tsui H.-C.T."/>
            <person name="Winkler M.E."/>
        </authorList>
    </citation>
    <scope>NUCLEOTIDE SEQUENCE</scope>
</reference>
<dbReference type="InterPro" id="IPR009012">
    <property type="entry name" value="GrpE_head"/>
</dbReference>
<organism evidence="8">
    <name type="scientific">marine metagenome</name>
    <dbReference type="NCBI Taxonomy" id="408172"/>
    <lineage>
        <taxon>unclassified sequences</taxon>
        <taxon>metagenomes</taxon>
        <taxon>ecological metagenomes</taxon>
    </lineage>
</organism>
<keyword evidence="6" id="KW-0143">Chaperone</keyword>
<evidence type="ECO:0000256" key="7">
    <source>
        <dbReference type="SAM" id="MobiDB-lite"/>
    </source>
</evidence>
<dbReference type="GO" id="GO:0006457">
    <property type="term" value="P:protein folding"/>
    <property type="evidence" value="ECO:0007669"/>
    <property type="project" value="InterPro"/>
</dbReference>
<dbReference type="GO" id="GO:0051082">
    <property type="term" value="F:unfolded protein binding"/>
    <property type="evidence" value="ECO:0007669"/>
    <property type="project" value="TreeGrafter"/>
</dbReference>